<evidence type="ECO:0000256" key="3">
    <source>
        <dbReference type="ARBA" id="ARBA00023004"/>
    </source>
</evidence>
<evidence type="ECO:0000313" key="7">
    <source>
        <dbReference type="EMBL" id="QIA07701.1"/>
    </source>
</evidence>
<evidence type="ECO:0000256" key="4">
    <source>
        <dbReference type="PROSITE-ProRule" id="PRU00433"/>
    </source>
</evidence>
<dbReference type="PANTHER" id="PTHR47197:SF3">
    <property type="entry name" value="DIHYDRO-HEME D1 DEHYDROGENASE"/>
    <property type="match status" value="1"/>
</dbReference>
<keyword evidence="3 4" id="KW-0408">Iron</keyword>
<dbReference type="KEGG" id="drc:G0Q07_08160"/>
<dbReference type="AlphaFoldDB" id="A0A6C0RF49"/>
<sequence>MNRKKIYFTLGVIILFALLIFFPGRQKARQHVNYMTAVEDHPLKCTSCHLHMIDKDRPIGQWLSEDYYSPINLAVSNNGQKLFVVAQDANELLLVDVNSKNVEKHIPVGKFPHSVVFSKDGRQAFVSNQWSDNVMIVDLTSGEVSDTITTGNGPSGVMLSTDEQFLYVVNTFSSDLTVIDLGKKQEVRRLPAAYNPTGIVLSPNGSKLYVSGRRAHMVPFGEPTVTAITEFDGEKKIVRNTLQVKDAYLMENMAFTPDGELVLMSLIRPKNLLPTVQVERGWMMNHGFGIIEQTGKQRVVQFLLDEPNSYFSDPYDIVVSKDGKRAFISSTGVNHISVVNLDSIRSILQNYSEEELNYFANDLSFSRHYIEKRIPTGAAPKGLALSDDGTRLYVANQLDDQVGVVDLQKLENLDPIDLGGPKKISVNRRGRQVFVNAGGTFQNQYSCYTCHPDYHEDGLVYNMAGKGMGRNVTNTQSLREINHTAPFKWNGKNQTVYKQDGMRFSTVLTRTEAFSYPDLDALASFIMTGIKNPPNLMYNPNGELTASQKRGKKIFERTEDNFGKEIPMDGRCVTCHPAPFYTNFQFADVGTLSATDDTIQFDTPHLNNIFASAPYLHDGRATTLEEIWTLYGGEDQHGVVNDMTKMQLNDLVNYLKSLRSAKLETPEQEVLNSGM</sequence>
<dbReference type="RefSeq" id="WP_163345622.1">
    <property type="nucleotide sequence ID" value="NZ_CP048409.1"/>
</dbReference>
<dbReference type="Gene3D" id="1.10.760.10">
    <property type="entry name" value="Cytochrome c-like domain"/>
    <property type="match status" value="1"/>
</dbReference>
<evidence type="ECO:0000256" key="1">
    <source>
        <dbReference type="ARBA" id="ARBA00022617"/>
    </source>
</evidence>
<keyword evidence="5" id="KW-0812">Transmembrane</keyword>
<dbReference type="InterPro" id="IPR009056">
    <property type="entry name" value="Cyt_c-like_dom"/>
</dbReference>
<reference evidence="7 8" key="1">
    <citation type="submission" date="2020-02" db="EMBL/GenBank/DDBJ databases">
        <title>Genome sequencing for Draconibacterium sp. strain M1.</title>
        <authorList>
            <person name="Park S.-J."/>
        </authorList>
    </citation>
    <scope>NUCLEOTIDE SEQUENCE [LARGE SCALE GENOMIC DNA]</scope>
    <source>
        <strain evidence="7 8">M1</strain>
    </source>
</reference>
<keyword evidence="8" id="KW-1185">Reference proteome</keyword>
<dbReference type="EMBL" id="CP048409">
    <property type="protein sequence ID" value="QIA07701.1"/>
    <property type="molecule type" value="Genomic_DNA"/>
</dbReference>
<dbReference type="PROSITE" id="PS51007">
    <property type="entry name" value="CYTC"/>
    <property type="match status" value="1"/>
</dbReference>
<dbReference type="InterPro" id="IPR015943">
    <property type="entry name" value="WD40/YVTN_repeat-like_dom_sf"/>
</dbReference>
<dbReference type="SUPFAM" id="SSF46626">
    <property type="entry name" value="Cytochrome c"/>
    <property type="match status" value="2"/>
</dbReference>
<dbReference type="InterPro" id="IPR036909">
    <property type="entry name" value="Cyt_c-like_dom_sf"/>
</dbReference>
<evidence type="ECO:0000256" key="5">
    <source>
        <dbReference type="SAM" id="Phobius"/>
    </source>
</evidence>
<dbReference type="Proteomes" id="UP000474630">
    <property type="component" value="Chromosome"/>
</dbReference>
<keyword evidence="5" id="KW-1133">Transmembrane helix</keyword>
<name>A0A6C0RF49_9BACT</name>
<dbReference type="InterPro" id="IPR051200">
    <property type="entry name" value="Host-pathogen_enzymatic-act"/>
</dbReference>
<dbReference type="GO" id="GO:0020037">
    <property type="term" value="F:heme binding"/>
    <property type="evidence" value="ECO:0007669"/>
    <property type="project" value="InterPro"/>
</dbReference>
<dbReference type="SUPFAM" id="SSF50974">
    <property type="entry name" value="Nitrous oxide reductase, N-terminal domain"/>
    <property type="match status" value="1"/>
</dbReference>
<organism evidence="7 8">
    <name type="scientific">Draconibacterium halophilum</name>
    <dbReference type="NCBI Taxonomy" id="2706887"/>
    <lineage>
        <taxon>Bacteria</taxon>
        <taxon>Pseudomonadati</taxon>
        <taxon>Bacteroidota</taxon>
        <taxon>Bacteroidia</taxon>
        <taxon>Marinilabiliales</taxon>
        <taxon>Prolixibacteraceae</taxon>
        <taxon>Draconibacterium</taxon>
    </lineage>
</organism>
<gene>
    <name evidence="7" type="ORF">G0Q07_08160</name>
</gene>
<evidence type="ECO:0000256" key="2">
    <source>
        <dbReference type="ARBA" id="ARBA00022723"/>
    </source>
</evidence>
<keyword evidence="1 4" id="KW-0349">Heme</keyword>
<dbReference type="GO" id="GO:0046872">
    <property type="term" value="F:metal ion binding"/>
    <property type="evidence" value="ECO:0007669"/>
    <property type="project" value="UniProtKB-KW"/>
</dbReference>
<accession>A0A6C0RF49</accession>
<dbReference type="InterPro" id="IPR011045">
    <property type="entry name" value="N2O_reductase_N"/>
</dbReference>
<feature type="domain" description="Cytochrome c" evidence="6">
    <location>
        <begin position="546"/>
        <end position="659"/>
    </location>
</feature>
<evidence type="ECO:0000259" key="6">
    <source>
        <dbReference type="PROSITE" id="PS51007"/>
    </source>
</evidence>
<dbReference type="Gene3D" id="2.130.10.10">
    <property type="entry name" value="YVTN repeat-like/Quinoprotein amine dehydrogenase"/>
    <property type="match status" value="1"/>
</dbReference>
<evidence type="ECO:0000313" key="8">
    <source>
        <dbReference type="Proteomes" id="UP000474630"/>
    </source>
</evidence>
<keyword evidence="2 4" id="KW-0479">Metal-binding</keyword>
<dbReference type="PANTHER" id="PTHR47197">
    <property type="entry name" value="PROTEIN NIRF"/>
    <property type="match status" value="1"/>
</dbReference>
<protein>
    <submittedName>
        <fullName evidence="7">Beta-propeller fold lactonase family protein</fullName>
    </submittedName>
</protein>
<keyword evidence="5" id="KW-0472">Membrane</keyword>
<proteinExistence type="predicted"/>
<feature type="transmembrane region" description="Helical" evidence="5">
    <location>
        <begin position="7"/>
        <end position="24"/>
    </location>
</feature>
<dbReference type="GO" id="GO:0009055">
    <property type="term" value="F:electron transfer activity"/>
    <property type="evidence" value="ECO:0007669"/>
    <property type="project" value="InterPro"/>
</dbReference>